<dbReference type="PANTHER" id="PTHR30386">
    <property type="entry name" value="MEMBRANE FUSION SUBUNIT OF EMRAB-TOLC MULTIDRUG EFFLUX PUMP"/>
    <property type="match status" value="1"/>
</dbReference>
<protein>
    <submittedName>
        <fullName evidence="4">Hemolysin D</fullName>
    </submittedName>
</protein>
<organism evidence="4 5">
    <name type="scientific">Legionella spiritensis</name>
    <dbReference type="NCBI Taxonomy" id="452"/>
    <lineage>
        <taxon>Bacteria</taxon>
        <taxon>Pseudomonadati</taxon>
        <taxon>Pseudomonadota</taxon>
        <taxon>Gammaproteobacteria</taxon>
        <taxon>Legionellales</taxon>
        <taxon>Legionellaceae</taxon>
        <taxon>Legionella</taxon>
    </lineage>
</organism>
<evidence type="ECO:0000313" key="5">
    <source>
        <dbReference type="Proteomes" id="UP000054877"/>
    </source>
</evidence>
<dbReference type="OrthoDB" id="9775513at2"/>
<feature type="domain" description="CusB-like barrel-sandwich hybrid" evidence="2">
    <location>
        <begin position="70"/>
        <end position="212"/>
    </location>
</feature>
<dbReference type="InterPro" id="IPR050739">
    <property type="entry name" value="MFP"/>
</dbReference>
<dbReference type="Gene3D" id="2.40.50.100">
    <property type="match status" value="2"/>
</dbReference>
<sequence>MDSLFRKEVIESRSNQAYGSVFINEPPKYKTILIGYAALIVMIVVFFMFAEFTEKFIVSGFLNSSRPSVQVYPRINGIITNSYHHQGDRVKKGEPLFLINTSYTEFKSDMREIALQLQNRKAAIEEEIVYKKKLAHSLEPLLQKKYVAITEYNRIKEDIAELENRRNLVEIDRIKNEQSKSYVLKSPIDGVISNVLYREGQYINTAKPLAKIIPAESKLVAEIFVPARQAGFLRKDSPVIIRYDAYPYERFGTYRAVIEDISQSAMTDEEEEKPIKIGEPYYKVTARLKKQSVMLYGKRETMKHGMTLSAVIVGSKRKVWQWVLDPVYSYYGVLFK</sequence>
<dbReference type="Pfam" id="PF26002">
    <property type="entry name" value="Beta-barrel_AprE"/>
    <property type="match status" value="1"/>
</dbReference>
<keyword evidence="5" id="KW-1185">Reference proteome</keyword>
<feature type="transmembrane region" description="Helical" evidence="1">
    <location>
        <begin position="32"/>
        <end position="50"/>
    </location>
</feature>
<evidence type="ECO:0000256" key="1">
    <source>
        <dbReference type="SAM" id="Phobius"/>
    </source>
</evidence>
<evidence type="ECO:0000259" key="2">
    <source>
        <dbReference type="Pfam" id="PF25919"/>
    </source>
</evidence>
<feature type="domain" description="AprE-like beta-barrel" evidence="3">
    <location>
        <begin position="219"/>
        <end position="313"/>
    </location>
</feature>
<dbReference type="PANTHER" id="PTHR30386:SF28">
    <property type="entry name" value="EXPORTED PROTEIN"/>
    <property type="match status" value="1"/>
</dbReference>
<keyword evidence="1" id="KW-0472">Membrane</keyword>
<name>A0A0W0YXU2_LEGSP</name>
<dbReference type="InterPro" id="IPR058790">
    <property type="entry name" value="BSH_CusB"/>
</dbReference>
<dbReference type="Pfam" id="PF25919">
    <property type="entry name" value="BSH_CusB"/>
    <property type="match status" value="1"/>
</dbReference>
<keyword evidence="1" id="KW-1133">Transmembrane helix</keyword>
<evidence type="ECO:0000259" key="3">
    <source>
        <dbReference type="Pfam" id="PF26002"/>
    </source>
</evidence>
<dbReference type="AlphaFoldDB" id="A0A0W0YXU2"/>
<dbReference type="Proteomes" id="UP000054877">
    <property type="component" value="Unassembled WGS sequence"/>
</dbReference>
<reference evidence="4 5" key="1">
    <citation type="submission" date="2015-11" db="EMBL/GenBank/DDBJ databases">
        <title>Genomic analysis of 38 Legionella species identifies large and diverse effector repertoires.</title>
        <authorList>
            <person name="Burstein D."/>
            <person name="Amaro F."/>
            <person name="Zusman T."/>
            <person name="Lifshitz Z."/>
            <person name="Cohen O."/>
            <person name="Gilbert J.A."/>
            <person name="Pupko T."/>
            <person name="Shuman H.A."/>
            <person name="Segal G."/>
        </authorList>
    </citation>
    <scope>NUCLEOTIDE SEQUENCE [LARGE SCALE GENOMIC DNA]</scope>
    <source>
        <strain evidence="4 5">Mt.St.Helens-9</strain>
    </source>
</reference>
<accession>A0A0W0YXU2</accession>
<dbReference type="SUPFAM" id="SSF111369">
    <property type="entry name" value="HlyD-like secretion proteins"/>
    <property type="match status" value="1"/>
</dbReference>
<dbReference type="EMBL" id="LNYX01000031">
    <property type="protein sequence ID" value="KTD61697.1"/>
    <property type="molecule type" value="Genomic_DNA"/>
</dbReference>
<keyword evidence="1" id="KW-0812">Transmembrane</keyword>
<dbReference type="InterPro" id="IPR058982">
    <property type="entry name" value="Beta-barrel_AprE"/>
</dbReference>
<dbReference type="Gene3D" id="2.40.30.170">
    <property type="match status" value="1"/>
</dbReference>
<gene>
    <name evidence="4" type="ORF">Lspi_2327</name>
</gene>
<dbReference type="PATRIC" id="fig|452.5.peg.2567"/>
<evidence type="ECO:0000313" key="4">
    <source>
        <dbReference type="EMBL" id="KTD61697.1"/>
    </source>
</evidence>
<comment type="caution">
    <text evidence="4">The sequence shown here is derived from an EMBL/GenBank/DDBJ whole genome shotgun (WGS) entry which is preliminary data.</text>
</comment>
<proteinExistence type="predicted"/>
<dbReference type="RefSeq" id="WP_058484230.1">
    <property type="nucleotide sequence ID" value="NZ_CAAAII010000001.1"/>
</dbReference>
<dbReference type="STRING" id="452.Lspi_2327"/>